<feature type="region of interest" description="Disordered" evidence="1">
    <location>
        <begin position="1"/>
        <end position="131"/>
    </location>
</feature>
<accession>A0ABM8B9W3</accession>
<dbReference type="InterPro" id="IPR008523">
    <property type="entry name" value="DUF805"/>
</dbReference>
<feature type="transmembrane region" description="Helical" evidence="2">
    <location>
        <begin position="204"/>
        <end position="221"/>
    </location>
</feature>
<feature type="transmembrane region" description="Helical" evidence="2">
    <location>
        <begin position="175"/>
        <end position="198"/>
    </location>
</feature>
<feature type="compositionally biased region" description="Low complexity" evidence="1">
    <location>
        <begin position="38"/>
        <end position="118"/>
    </location>
</feature>
<proteinExistence type="predicted"/>
<dbReference type="EMBL" id="AP026798">
    <property type="protein sequence ID" value="BDR53600.1"/>
    <property type="molecule type" value="Genomic_DNA"/>
</dbReference>
<feature type="transmembrane region" description="Helical" evidence="2">
    <location>
        <begin position="233"/>
        <end position="256"/>
    </location>
</feature>
<keyword evidence="2" id="KW-0472">Membrane</keyword>
<evidence type="ECO:0000313" key="3">
    <source>
        <dbReference type="EMBL" id="BDR53600.1"/>
    </source>
</evidence>
<evidence type="ECO:0000256" key="2">
    <source>
        <dbReference type="SAM" id="Phobius"/>
    </source>
</evidence>
<evidence type="ECO:0000256" key="1">
    <source>
        <dbReference type="SAM" id="MobiDB-lite"/>
    </source>
</evidence>
<keyword evidence="2" id="KW-1133">Transmembrane helix</keyword>
<sequence>MTQFNEDPQEAGGPSNPSNQQGTTGNQAVSNEQAPAFGQQASNQQGQAPQTPQAPQAPQAQPQMPQAPQAPQAQPQPQYGQAAPVQGYGQPVQQPQPTYGQGAPQPQYGQQTQYGQPPVAQPSYPQVAPVFNGQMGENGQPVLTQPWYGISFIAAIKRFFTKYADFSGRASKGEFWWSILFIFLVSVVLGIITAPLHSTDVSNIVGYIWDLIVLVPVLAVTTRRVHDANMSGWWTALPAVLFIGGAAIASNVASGIDPDIIMNQDVTAMDPSQVMTMGWSGMAAFAGLIIWIIFGVRASNPQGAHFDKNIPSQPMQPMQ</sequence>
<feature type="compositionally biased region" description="Polar residues" evidence="1">
    <location>
        <begin position="15"/>
        <end position="33"/>
    </location>
</feature>
<dbReference type="PANTHER" id="PTHR34980">
    <property type="entry name" value="INNER MEMBRANE PROTEIN-RELATED-RELATED"/>
    <property type="match status" value="1"/>
</dbReference>
<name>A0ABM8B9W3_9BIFI</name>
<keyword evidence="4" id="KW-1185">Reference proteome</keyword>
<dbReference type="Proteomes" id="UP001321766">
    <property type="component" value="Chromosome"/>
</dbReference>
<evidence type="ECO:0000313" key="4">
    <source>
        <dbReference type="Proteomes" id="UP001321766"/>
    </source>
</evidence>
<gene>
    <name evidence="3" type="ORF">KIM372_15070</name>
</gene>
<dbReference type="Pfam" id="PF05656">
    <property type="entry name" value="DUF805"/>
    <property type="match status" value="1"/>
</dbReference>
<dbReference type="PANTHER" id="PTHR34980:SF2">
    <property type="entry name" value="INNER MEMBRANE PROTEIN YHAH-RELATED"/>
    <property type="match status" value="1"/>
</dbReference>
<organism evidence="3 4">
    <name type="scientific">Bombiscardovia nodaiensis</name>
    <dbReference type="NCBI Taxonomy" id="2932181"/>
    <lineage>
        <taxon>Bacteria</taxon>
        <taxon>Bacillati</taxon>
        <taxon>Actinomycetota</taxon>
        <taxon>Actinomycetes</taxon>
        <taxon>Bifidobacteriales</taxon>
        <taxon>Bifidobacteriaceae</taxon>
        <taxon>Bombiscardovia</taxon>
    </lineage>
</organism>
<keyword evidence="2" id="KW-0812">Transmembrane</keyword>
<evidence type="ECO:0008006" key="5">
    <source>
        <dbReference type="Google" id="ProtNLM"/>
    </source>
</evidence>
<protein>
    <recommendedName>
        <fullName evidence="5">DUF805 domain-containing protein</fullName>
    </recommendedName>
</protein>
<reference evidence="3 4" key="1">
    <citation type="journal article" date="2023" name="Microbiol. Spectr.">
        <title>Symbiosis of Carpenter Bees with Uncharacterized Lactic Acid Bacteria Showing NAD Auxotrophy.</title>
        <authorList>
            <person name="Kawasaki S."/>
            <person name="Ozawa K."/>
            <person name="Mori T."/>
            <person name="Yamamoto A."/>
            <person name="Ito M."/>
            <person name="Ohkuma M."/>
            <person name="Sakamoto M."/>
            <person name="Matsutani M."/>
        </authorList>
    </citation>
    <scope>NUCLEOTIDE SEQUENCE [LARGE SCALE GENOMIC DNA]</scope>
    <source>
        <strain evidence="3 4">Kim37-2</strain>
    </source>
</reference>
<feature type="transmembrane region" description="Helical" evidence="2">
    <location>
        <begin position="276"/>
        <end position="296"/>
    </location>
</feature>